<sequence>MRGLPREGERSRLKRLVRLGSLNVGTLNGKSRELADLTKRRRVHTFCLGETKWKGARAKEIGEEMKLFYNGLETRRNGVNSPV</sequence>
<dbReference type="AlphaFoldDB" id="A0A016SLT6"/>
<protein>
    <submittedName>
        <fullName evidence="1">Uncharacterized protein</fullName>
    </submittedName>
</protein>
<comment type="caution">
    <text evidence="1">The sequence shown here is derived from an EMBL/GenBank/DDBJ whole genome shotgun (WGS) entry which is preliminary data.</text>
</comment>
<keyword evidence="2" id="KW-1185">Reference proteome</keyword>
<gene>
    <name evidence="1" type="primary">Acey_s0207.g2022</name>
    <name evidence="1" type="ORF">Y032_0207g2022</name>
</gene>
<name>A0A016SLT6_9BILA</name>
<dbReference type="EMBL" id="JARK01001543">
    <property type="protein sequence ID" value="EYB91317.1"/>
    <property type="molecule type" value="Genomic_DNA"/>
</dbReference>
<reference evidence="2" key="1">
    <citation type="journal article" date="2015" name="Nat. Genet.">
        <title>The genome and transcriptome of the zoonotic hookworm Ancylostoma ceylanicum identify infection-specific gene families.</title>
        <authorList>
            <person name="Schwarz E.M."/>
            <person name="Hu Y."/>
            <person name="Antoshechkin I."/>
            <person name="Miller M.M."/>
            <person name="Sternberg P.W."/>
            <person name="Aroian R.V."/>
        </authorList>
    </citation>
    <scope>NUCLEOTIDE SEQUENCE</scope>
    <source>
        <strain evidence="2">HY135</strain>
    </source>
</reference>
<evidence type="ECO:0000313" key="2">
    <source>
        <dbReference type="Proteomes" id="UP000024635"/>
    </source>
</evidence>
<evidence type="ECO:0000313" key="1">
    <source>
        <dbReference type="EMBL" id="EYB91317.1"/>
    </source>
</evidence>
<accession>A0A016SLT6</accession>
<organism evidence="1 2">
    <name type="scientific">Ancylostoma ceylanicum</name>
    <dbReference type="NCBI Taxonomy" id="53326"/>
    <lineage>
        <taxon>Eukaryota</taxon>
        <taxon>Metazoa</taxon>
        <taxon>Ecdysozoa</taxon>
        <taxon>Nematoda</taxon>
        <taxon>Chromadorea</taxon>
        <taxon>Rhabditida</taxon>
        <taxon>Rhabditina</taxon>
        <taxon>Rhabditomorpha</taxon>
        <taxon>Strongyloidea</taxon>
        <taxon>Ancylostomatidae</taxon>
        <taxon>Ancylostomatinae</taxon>
        <taxon>Ancylostoma</taxon>
    </lineage>
</organism>
<dbReference type="OrthoDB" id="418748at2759"/>
<dbReference type="Proteomes" id="UP000024635">
    <property type="component" value="Unassembled WGS sequence"/>
</dbReference>
<proteinExistence type="predicted"/>